<gene>
    <name evidence="6" type="primary">hipA</name>
    <name evidence="6" type="ORF">EKD16_18900</name>
</gene>
<dbReference type="InterPro" id="IPR052028">
    <property type="entry name" value="HipA_Ser/Thr_kinase"/>
</dbReference>
<keyword evidence="3 6" id="KW-0418">Kinase</keyword>
<accession>A0A4P6Q4M4</accession>
<dbReference type="Pfam" id="PF07804">
    <property type="entry name" value="HipA_C"/>
    <property type="match status" value="1"/>
</dbReference>
<dbReference type="GO" id="GO:0004674">
    <property type="term" value="F:protein serine/threonine kinase activity"/>
    <property type="evidence" value="ECO:0007669"/>
    <property type="project" value="UniProtKB-EC"/>
</dbReference>
<reference evidence="6 7" key="1">
    <citation type="submission" date="2019-02" db="EMBL/GenBank/DDBJ databases">
        <authorList>
            <person name="Khodamoradi S."/>
            <person name="Hahnke R.L."/>
            <person name="Kaempfer P."/>
            <person name="Schumann P."/>
            <person name="Rohde M."/>
            <person name="Steinert M."/>
            <person name="Luzhetskyy A."/>
            <person name="Wink J."/>
            <person name="Ruckert C."/>
        </authorList>
    </citation>
    <scope>NUCLEOTIDE SEQUENCE [LARGE SCALE GENOMIC DNA]</scope>
    <source>
        <strain evidence="6 7">M2</strain>
    </source>
</reference>
<dbReference type="PANTHER" id="PTHR37419">
    <property type="entry name" value="SERINE/THREONINE-PROTEIN KINASE TOXIN HIPA"/>
    <property type="match status" value="1"/>
</dbReference>
<dbReference type="GO" id="GO:0005829">
    <property type="term" value="C:cytosol"/>
    <property type="evidence" value="ECO:0007669"/>
    <property type="project" value="TreeGrafter"/>
</dbReference>
<evidence type="ECO:0000259" key="5">
    <source>
        <dbReference type="Pfam" id="PF07804"/>
    </source>
</evidence>
<dbReference type="Proteomes" id="UP000292235">
    <property type="component" value="Chromosome"/>
</dbReference>
<evidence type="ECO:0000256" key="1">
    <source>
        <dbReference type="ARBA" id="ARBA00010164"/>
    </source>
</evidence>
<evidence type="ECO:0000313" key="6">
    <source>
        <dbReference type="EMBL" id="QBI55543.1"/>
    </source>
</evidence>
<dbReference type="EMBL" id="CP036455">
    <property type="protein sequence ID" value="QBI55543.1"/>
    <property type="molecule type" value="Genomic_DNA"/>
</dbReference>
<feature type="region of interest" description="Disordered" evidence="4">
    <location>
        <begin position="209"/>
        <end position="228"/>
    </location>
</feature>
<dbReference type="AlphaFoldDB" id="A0A4P6Q4M4"/>
<evidence type="ECO:0000313" key="7">
    <source>
        <dbReference type="Proteomes" id="UP000292235"/>
    </source>
</evidence>
<dbReference type="EC" id="2.7.11.1" evidence="6"/>
<protein>
    <submittedName>
        <fullName evidence="6">Serine/threonine-protein kinase HipA</fullName>
        <ecNumber evidence="6">2.7.11.1</ecNumber>
    </submittedName>
</protein>
<sequence length="228" mass="24808">MTRGDIEVLVCERYDRRLVGGRWQRIHQEDLCQALAVHPSMKYQAAGGPGIAKIAALLRGLAAPDRQQSARRFFDALVYNVLIGATDAHAKNYSLLLGPASRAQLGPLYDVATVLPYDQRPDHTSAMKIGSTWQMRKVTRQDWGAVATALGLPVEQAMERVTALRAAVPKALHRAAREDTVPEPLRQQAIRIADLVTAHVENRRASFAVLDPTASSPTTGGGSTDPGR</sequence>
<keyword evidence="7" id="KW-1185">Reference proteome</keyword>
<organism evidence="6 7">
    <name type="scientific">Streptomonospora litoralis</name>
    <dbReference type="NCBI Taxonomy" id="2498135"/>
    <lineage>
        <taxon>Bacteria</taxon>
        <taxon>Bacillati</taxon>
        <taxon>Actinomycetota</taxon>
        <taxon>Actinomycetes</taxon>
        <taxon>Streptosporangiales</taxon>
        <taxon>Nocardiopsidaceae</taxon>
        <taxon>Streptomonospora</taxon>
    </lineage>
</organism>
<keyword evidence="2 6" id="KW-0808">Transferase</keyword>
<proteinExistence type="inferred from homology"/>
<feature type="compositionally biased region" description="Gly residues" evidence="4">
    <location>
        <begin position="219"/>
        <end position="228"/>
    </location>
</feature>
<dbReference type="InterPro" id="IPR012893">
    <property type="entry name" value="HipA-like_C"/>
</dbReference>
<dbReference type="Gene3D" id="1.10.1070.20">
    <property type="match status" value="1"/>
</dbReference>
<evidence type="ECO:0000256" key="2">
    <source>
        <dbReference type="ARBA" id="ARBA00022679"/>
    </source>
</evidence>
<comment type="similarity">
    <text evidence="1">Belongs to the HipA Ser/Thr kinase family.</text>
</comment>
<evidence type="ECO:0000256" key="3">
    <source>
        <dbReference type="ARBA" id="ARBA00022777"/>
    </source>
</evidence>
<feature type="domain" description="HipA-like C-terminal" evidence="5">
    <location>
        <begin position="6"/>
        <end position="171"/>
    </location>
</feature>
<dbReference type="PANTHER" id="PTHR37419:SF1">
    <property type="entry name" value="SERINE_THREONINE-PROTEIN KINASE TOXIN HIPA"/>
    <property type="match status" value="1"/>
</dbReference>
<evidence type="ECO:0000256" key="4">
    <source>
        <dbReference type="SAM" id="MobiDB-lite"/>
    </source>
</evidence>
<name>A0A4P6Q4M4_9ACTN</name>
<dbReference type="KEGG" id="strr:EKD16_18900"/>